<proteinExistence type="predicted"/>
<dbReference type="InterPro" id="IPR013083">
    <property type="entry name" value="Znf_RING/FYVE/PHD"/>
</dbReference>
<dbReference type="OrthoDB" id="8062037at2759"/>
<name>A0A834IJD3_RHYFE</name>
<gene>
    <name evidence="1" type="ORF">GWI33_004025</name>
</gene>
<sequence length="121" mass="13492">MEETAASGTTSLLLHPGSSLAPLNDNTLHELSQQLGIEYEFLSILFDSVTFNGDNLLEDFNFEDMELSEDDEPLDLVTLDELNSLETVLFDNSSTDGQMSCVVCLKDFQKDETIKKLPCNH</sequence>
<dbReference type="Proteomes" id="UP000625711">
    <property type="component" value="Unassembled WGS sequence"/>
</dbReference>
<comment type="caution">
    <text evidence="1">The sequence shown here is derived from an EMBL/GenBank/DDBJ whole genome shotgun (WGS) entry which is preliminary data.</text>
</comment>
<organism evidence="1 2">
    <name type="scientific">Rhynchophorus ferrugineus</name>
    <name type="common">Red palm weevil</name>
    <name type="synonym">Curculio ferrugineus</name>
    <dbReference type="NCBI Taxonomy" id="354439"/>
    <lineage>
        <taxon>Eukaryota</taxon>
        <taxon>Metazoa</taxon>
        <taxon>Ecdysozoa</taxon>
        <taxon>Arthropoda</taxon>
        <taxon>Hexapoda</taxon>
        <taxon>Insecta</taxon>
        <taxon>Pterygota</taxon>
        <taxon>Neoptera</taxon>
        <taxon>Endopterygota</taxon>
        <taxon>Coleoptera</taxon>
        <taxon>Polyphaga</taxon>
        <taxon>Cucujiformia</taxon>
        <taxon>Curculionidae</taxon>
        <taxon>Dryophthorinae</taxon>
        <taxon>Rhynchophorus</taxon>
    </lineage>
</organism>
<dbReference type="AlphaFoldDB" id="A0A834IJD3"/>
<dbReference type="Gene3D" id="3.30.40.10">
    <property type="entry name" value="Zinc/RING finger domain, C3HC4 (zinc finger)"/>
    <property type="match status" value="1"/>
</dbReference>
<dbReference type="SUPFAM" id="SSF57850">
    <property type="entry name" value="RING/U-box"/>
    <property type="match status" value="1"/>
</dbReference>
<evidence type="ECO:0000313" key="2">
    <source>
        <dbReference type="Proteomes" id="UP000625711"/>
    </source>
</evidence>
<keyword evidence="2" id="KW-1185">Reference proteome</keyword>
<evidence type="ECO:0000313" key="1">
    <source>
        <dbReference type="EMBL" id="KAF7281945.1"/>
    </source>
</evidence>
<reference evidence="1" key="1">
    <citation type="submission" date="2020-08" db="EMBL/GenBank/DDBJ databases">
        <title>Genome sequencing and assembly of the red palm weevil Rhynchophorus ferrugineus.</title>
        <authorList>
            <person name="Dias G.B."/>
            <person name="Bergman C.M."/>
            <person name="Manee M."/>
        </authorList>
    </citation>
    <scope>NUCLEOTIDE SEQUENCE</scope>
    <source>
        <strain evidence="1">AA-2017</strain>
        <tissue evidence="1">Whole larva</tissue>
    </source>
</reference>
<feature type="non-terminal residue" evidence="1">
    <location>
        <position position="1"/>
    </location>
</feature>
<accession>A0A834IJD3</accession>
<dbReference type="EMBL" id="JAACXV010000211">
    <property type="protein sequence ID" value="KAF7281945.1"/>
    <property type="molecule type" value="Genomic_DNA"/>
</dbReference>
<protein>
    <submittedName>
        <fullName evidence="1">Uncharacterized protein</fullName>
    </submittedName>
</protein>